<dbReference type="STRING" id="282676.B6F84_13615"/>
<organism evidence="2 3">
    <name type="scientific">Acidianus manzaensis</name>
    <dbReference type="NCBI Taxonomy" id="282676"/>
    <lineage>
        <taxon>Archaea</taxon>
        <taxon>Thermoproteota</taxon>
        <taxon>Thermoprotei</taxon>
        <taxon>Sulfolobales</taxon>
        <taxon>Sulfolobaceae</taxon>
        <taxon>Acidianus</taxon>
    </lineage>
</organism>
<feature type="domain" description="ATPase" evidence="1">
    <location>
        <begin position="15"/>
        <end position="260"/>
    </location>
</feature>
<dbReference type="GeneID" id="41591977"/>
<dbReference type="PANTHER" id="PTHR34301">
    <property type="entry name" value="DNA-BINDING PROTEIN-RELATED"/>
    <property type="match status" value="1"/>
</dbReference>
<dbReference type="EMBL" id="CP020477">
    <property type="protein sequence ID" value="ARM76950.1"/>
    <property type="molecule type" value="Genomic_DNA"/>
</dbReference>
<dbReference type="InterPro" id="IPR011579">
    <property type="entry name" value="ATPase_dom"/>
</dbReference>
<accession>A0A1W6K373</accession>
<dbReference type="GO" id="GO:0005524">
    <property type="term" value="F:ATP binding"/>
    <property type="evidence" value="ECO:0007669"/>
    <property type="project" value="InterPro"/>
</dbReference>
<dbReference type="Pfam" id="PF01637">
    <property type="entry name" value="ATPase_2"/>
    <property type="match status" value="1"/>
</dbReference>
<evidence type="ECO:0000313" key="3">
    <source>
        <dbReference type="Proteomes" id="UP000193404"/>
    </source>
</evidence>
<evidence type="ECO:0000259" key="1">
    <source>
        <dbReference type="Pfam" id="PF01637"/>
    </source>
</evidence>
<dbReference type="InterPro" id="IPR027417">
    <property type="entry name" value="P-loop_NTPase"/>
</dbReference>
<dbReference type="SUPFAM" id="SSF52540">
    <property type="entry name" value="P-loop containing nucleoside triphosphate hydrolases"/>
    <property type="match status" value="1"/>
</dbReference>
<dbReference type="Gene3D" id="3.40.50.300">
    <property type="entry name" value="P-loop containing nucleotide triphosphate hydrolases"/>
    <property type="match status" value="1"/>
</dbReference>
<dbReference type="Gene3D" id="1.10.10.10">
    <property type="entry name" value="Winged helix-like DNA-binding domain superfamily/Winged helix DNA-binding domain"/>
    <property type="match status" value="1"/>
</dbReference>
<dbReference type="InterPro" id="IPR036388">
    <property type="entry name" value="WH-like_DNA-bd_sf"/>
</dbReference>
<gene>
    <name evidence="2" type="ORF">B6F84_13615</name>
</gene>
<dbReference type="KEGG" id="aman:B6F84_13615"/>
<dbReference type="AlphaFoldDB" id="A0A1W6K373"/>
<protein>
    <submittedName>
        <fullName evidence="2">ATPase</fullName>
    </submittedName>
</protein>
<dbReference type="PANTHER" id="PTHR34301:SF8">
    <property type="entry name" value="ATPASE DOMAIN-CONTAINING PROTEIN"/>
    <property type="match status" value="1"/>
</dbReference>
<keyword evidence="3" id="KW-1185">Reference proteome</keyword>
<dbReference type="Proteomes" id="UP000193404">
    <property type="component" value="Chromosome"/>
</dbReference>
<sequence>MLFSTRPKEDRKDLYDREKEIEMIKDSIFRGEWTAVLGIRRIGKSSVVNVSVKESGSIPIYVNLTRLNTTKKKQYDKASFLSLLLESTNLTIRNYTFLGKISRIISNIVGLEEVDFSSLKVKGKLKKIDTKDLSYLFLELDRLAKDNRKKVTIVLDEAQELSKIAGINFPSLFHDIYEECNNTVVIFTGSMIRILESTLKDIEYQEPFFGRYIRKITLERFTKDQSEDFLTKGFEEEGISVDKQIIDEAVQKLDGIPGWLTIFGSEYSFAVKHGQKPRIDDIVSKAEEEAKSEAKNFLENSQSPLRYSAIILALDRLGGTGELKEIKKVSSTILDEEIPEPRVYELLNRLVDYTLVEKIDDKYSLPTDEPNRKGIVKSAEEIFKSETQRD</sequence>
<dbReference type="OrthoDB" id="132045at2157"/>
<dbReference type="Gene3D" id="1.10.8.60">
    <property type="match status" value="1"/>
</dbReference>
<proteinExistence type="predicted"/>
<evidence type="ECO:0000313" key="2">
    <source>
        <dbReference type="EMBL" id="ARM76950.1"/>
    </source>
</evidence>
<name>A0A1W6K373_9CREN</name>
<dbReference type="RefSeq" id="WP_148692744.1">
    <property type="nucleotide sequence ID" value="NZ_CP020477.1"/>
</dbReference>
<reference evidence="2 3" key="1">
    <citation type="submission" date="2017-03" db="EMBL/GenBank/DDBJ databases">
        <title>Sulfur activation and transportation mechanism of thermophilic Archaea Acidianus manzaensis YN-25.</title>
        <authorList>
            <person name="Ma Y."/>
            <person name="Yang Y."/>
            <person name="Xia J."/>
        </authorList>
    </citation>
    <scope>NUCLEOTIDE SEQUENCE [LARGE SCALE GENOMIC DNA]</scope>
    <source>
        <strain evidence="2 3">YN-25</strain>
    </source>
</reference>